<dbReference type="SUPFAM" id="SSF53474">
    <property type="entry name" value="alpha/beta-Hydrolases"/>
    <property type="match status" value="1"/>
</dbReference>
<evidence type="ECO:0000256" key="3">
    <source>
        <dbReference type="ARBA" id="ARBA00023098"/>
    </source>
</evidence>
<dbReference type="EMBL" id="SACS01000014">
    <property type="protein sequence ID" value="RVU35628.1"/>
    <property type="molecule type" value="Genomic_DNA"/>
</dbReference>
<evidence type="ECO:0000313" key="4">
    <source>
        <dbReference type="EMBL" id="RVU35628.1"/>
    </source>
</evidence>
<organism evidence="4 5">
    <name type="scientific">Rheinheimera riviphila</name>
    <dbReference type="NCBI Taxonomy" id="1834037"/>
    <lineage>
        <taxon>Bacteria</taxon>
        <taxon>Pseudomonadati</taxon>
        <taxon>Pseudomonadota</taxon>
        <taxon>Gammaproteobacteria</taxon>
        <taxon>Chromatiales</taxon>
        <taxon>Chromatiaceae</taxon>
        <taxon>Rheinheimera</taxon>
    </lineage>
</organism>
<dbReference type="PANTHER" id="PTHR10272">
    <property type="entry name" value="PLATELET-ACTIVATING FACTOR ACETYLHYDROLASE"/>
    <property type="match status" value="1"/>
</dbReference>
<keyword evidence="2" id="KW-0442">Lipid degradation</keyword>
<dbReference type="InterPro" id="IPR029058">
    <property type="entry name" value="AB_hydrolase_fold"/>
</dbReference>
<reference evidence="4 5" key="1">
    <citation type="submission" date="2019-01" db="EMBL/GenBank/DDBJ databases">
        <authorList>
            <person name="Chen W.-M."/>
        </authorList>
    </citation>
    <scope>NUCLEOTIDE SEQUENCE [LARGE SCALE GENOMIC DNA]</scope>
    <source>
        <strain evidence="4 5">KYPC3</strain>
    </source>
</reference>
<dbReference type="PROSITE" id="PS51257">
    <property type="entry name" value="PROKAR_LIPOPROTEIN"/>
    <property type="match status" value="1"/>
</dbReference>
<evidence type="ECO:0000313" key="5">
    <source>
        <dbReference type="Proteomes" id="UP000283077"/>
    </source>
</evidence>
<evidence type="ECO:0000256" key="2">
    <source>
        <dbReference type="ARBA" id="ARBA00022963"/>
    </source>
</evidence>
<keyword evidence="5" id="KW-1185">Reference proteome</keyword>
<evidence type="ECO:0000256" key="1">
    <source>
        <dbReference type="ARBA" id="ARBA00022801"/>
    </source>
</evidence>
<dbReference type="OrthoDB" id="9809549at2"/>
<proteinExistence type="predicted"/>
<dbReference type="GO" id="GO:0016042">
    <property type="term" value="P:lipid catabolic process"/>
    <property type="evidence" value="ECO:0007669"/>
    <property type="project" value="UniProtKB-KW"/>
</dbReference>
<dbReference type="AlphaFoldDB" id="A0A437QM75"/>
<keyword evidence="1 4" id="KW-0378">Hydrolase</keyword>
<protein>
    <submittedName>
        <fullName evidence="4">Acetylhydrolase</fullName>
    </submittedName>
</protein>
<sequence length="372" mass="41332">MHPVHLRVQHKLFLVGLLQFLLLGCSQHQPPELSSSQWQQQLNLPSVQYATELNSQWLDLVQSDELEWFDDARQRAVPVLYYAPKQRDDVQASSDKLPLIVFSHGLGGSRDRYAYLGKYWASQGFASLHVQHVGSDRQIWRGSRLTLPFRLMAAAGDDEALARVADVKFALTTLLESDRSAQIDQTKIVMAGHSYGANTSMLLVGAKVERSAALPPLRDPRFSAALLISAPPFYDGAPLAAVLSSVTVPTLHITNTMDEIEVPGYHSAPSDRIDLYQAMGGSYKVLAVFHGGNHNIFSGRRQRPELGVQAQVLQAATQSLSGAFLKGLFLQDAQQLRQWQQQHQTLLARFEQSENNTQVSAQALLNETPRSR</sequence>
<dbReference type="Pfam" id="PF03403">
    <property type="entry name" value="PAF-AH_p_II"/>
    <property type="match status" value="1"/>
</dbReference>
<dbReference type="GO" id="GO:0003847">
    <property type="term" value="F:1-alkyl-2-acetylglycerophosphocholine esterase activity"/>
    <property type="evidence" value="ECO:0007669"/>
    <property type="project" value="TreeGrafter"/>
</dbReference>
<name>A0A437QM75_9GAMM</name>
<accession>A0A437QM75</accession>
<gene>
    <name evidence="4" type="ORF">EOE67_13060</name>
</gene>
<dbReference type="Gene3D" id="3.40.50.1820">
    <property type="entry name" value="alpha/beta hydrolase"/>
    <property type="match status" value="1"/>
</dbReference>
<dbReference type="Proteomes" id="UP000283077">
    <property type="component" value="Unassembled WGS sequence"/>
</dbReference>
<keyword evidence="3" id="KW-0443">Lipid metabolism</keyword>
<comment type="caution">
    <text evidence="4">The sequence shown here is derived from an EMBL/GenBank/DDBJ whole genome shotgun (WGS) entry which is preliminary data.</text>
</comment>
<dbReference type="PANTHER" id="PTHR10272:SF0">
    <property type="entry name" value="PLATELET-ACTIVATING FACTOR ACETYLHYDROLASE"/>
    <property type="match status" value="1"/>
</dbReference>